<feature type="domain" description="Leucine-binding protein" evidence="2">
    <location>
        <begin position="103"/>
        <end position="433"/>
    </location>
</feature>
<evidence type="ECO:0000313" key="3">
    <source>
        <dbReference type="EMBL" id="CAB4536743.1"/>
    </source>
</evidence>
<dbReference type="EMBL" id="CAFBNZ010000002">
    <property type="protein sequence ID" value="CAB4966165.1"/>
    <property type="molecule type" value="Genomic_DNA"/>
</dbReference>
<evidence type="ECO:0000256" key="1">
    <source>
        <dbReference type="ARBA" id="ARBA00022729"/>
    </source>
</evidence>
<dbReference type="EMBL" id="CAEZSL010000029">
    <property type="protein sequence ID" value="CAB4536743.1"/>
    <property type="molecule type" value="Genomic_DNA"/>
</dbReference>
<proteinExistence type="predicted"/>
<dbReference type="Pfam" id="PF13458">
    <property type="entry name" value="Peripla_BP_6"/>
    <property type="match status" value="1"/>
</dbReference>
<evidence type="ECO:0000259" key="2">
    <source>
        <dbReference type="Pfam" id="PF13458"/>
    </source>
</evidence>
<protein>
    <submittedName>
        <fullName evidence="3">Unannotated protein</fullName>
    </submittedName>
</protein>
<dbReference type="PROSITE" id="PS51257">
    <property type="entry name" value="PROKAR_LIPOPROTEIN"/>
    <property type="match status" value="1"/>
</dbReference>
<keyword evidence="1" id="KW-0732">Signal</keyword>
<dbReference type="SUPFAM" id="SSF53822">
    <property type="entry name" value="Periplasmic binding protein-like I"/>
    <property type="match status" value="1"/>
</dbReference>
<organism evidence="3">
    <name type="scientific">freshwater metagenome</name>
    <dbReference type="NCBI Taxonomy" id="449393"/>
    <lineage>
        <taxon>unclassified sequences</taxon>
        <taxon>metagenomes</taxon>
        <taxon>ecological metagenomes</taxon>
    </lineage>
</organism>
<evidence type="ECO:0000313" key="4">
    <source>
        <dbReference type="EMBL" id="CAB4966165.1"/>
    </source>
</evidence>
<dbReference type="AlphaFoldDB" id="A0A6J6BEC3"/>
<accession>A0A6J6BEC3</accession>
<dbReference type="InterPro" id="IPR028082">
    <property type="entry name" value="Peripla_BP_I"/>
</dbReference>
<reference evidence="3" key="1">
    <citation type="submission" date="2020-05" db="EMBL/GenBank/DDBJ databases">
        <authorList>
            <person name="Chiriac C."/>
            <person name="Salcher M."/>
            <person name="Ghai R."/>
            <person name="Kavagutti S V."/>
        </authorList>
    </citation>
    <scope>NUCLEOTIDE SEQUENCE</scope>
</reference>
<name>A0A6J6BEC3_9ZZZZ</name>
<dbReference type="Gene3D" id="3.40.50.2300">
    <property type="match status" value="2"/>
</dbReference>
<gene>
    <name evidence="3" type="ORF">UFOPK1421_00405</name>
    <name evidence="4" type="ORF">UFOPK3889_00027</name>
</gene>
<sequence length="478" mass="50485">MSYSKRFGRTIVVLSLVAIASAGCSNRNGETADTTSAPNPGTEAPVTTDAPTEVMFGDMASPCGPATDAGVPTFAEGQNGGDTLKLGTQNDHGYDGSPGLTIEMLDAAQAFAGWCNAQGGIRGLQLEIVDLDGKLFSAPPAMEQACSEVFSMVGGGWVFDDQAFPRFHECGMISFSGYTVSATAAMADGKIQPIPNPPNEKPAQWLNWAKATYPEAIKNTAILYGDFLTTKSVADELSATMKAVGGFGEPLMIPYNAAGEANWTPFAQQLKEKNISYMSYVGSEAYLVLLYKAMREIGYVPEVVLNDANFYSSIMVAPGNAESDEGLLVRTMYAPFEEAAEFPGMTSYLDMMATYNPDGKIAGLGLQATSAFLMFATAANACLDSNNNVLERECVLAAGKTITSWTGGGLHSETNPAENRPPKCGAILGVKGGKWTRIYPVLGSADDNANGWHCDENGSVEIVGDFGDVTAGLDPTRP</sequence>
<dbReference type="InterPro" id="IPR028081">
    <property type="entry name" value="Leu-bd"/>
</dbReference>